<keyword evidence="3" id="KW-1185">Reference proteome</keyword>
<organism evidence="2 3">
    <name type="scientific">Ecytonucleospora hepatopenaei</name>
    <dbReference type="NCBI Taxonomy" id="646526"/>
    <lineage>
        <taxon>Eukaryota</taxon>
        <taxon>Fungi</taxon>
        <taxon>Fungi incertae sedis</taxon>
        <taxon>Microsporidia</taxon>
        <taxon>Enterocytozoonidae</taxon>
        <taxon>Ecytonucleospora</taxon>
    </lineage>
</organism>
<sequence length="160" mass="18370">MRGNKKDLENIKANAKDFRNLFIRMFISNILICILYLRNGYSFITFAKRSILESICVFMAYRAVRPIIIEEKEGVKKIVYSRSINDGGYPAALIDTASFLVVAKCTVLFSLPITIFVLLLIPMSFVIELLYKPYKKVTQDNVLSNDKILKKTNDSNKKMK</sequence>
<dbReference type="Proteomes" id="UP000192758">
    <property type="component" value="Unassembled WGS sequence"/>
</dbReference>
<evidence type="ECO:0000256" key="1">
    <source>
        <dbReference type="SAM" id="Phobius"/>
    </source>
</evidence>
<keyword evidence="1" id="KW-0812">Transmembrane</keyword>
<evidence type="ECO:0000313" key="2">
    <source>
        <dbReference type="EMBL" id="OQS53780.1"/>
    </source>
</evidence>
<dbReference type="AlphaFoldDB" id="A0A1W0E3G9"/>
<name>A0A1W0E3G9_9MICR</name>
<evidence type="ECO:0000313" key="3">
    <source>
        <dbReference type="Proteomes" id="UP000192758"/>
    </source>
</evidence>
<protein>
    <submittedName>
        <fullName evidence="2">Uncharacterized protein</fullName>
    </submittedName>
</protein>
<proteinExistence type="predicted"/>
<dbReference type="EMBL" id="MNPJ01000025">
    <property type="protein sequence ID" value="OQS53780.1"/>
    <property type="molecule type" value="Genomic_DNA"/>
</dbReference>
<keyword evidence="1" id="KW-0472">Membrane</keyword>
<dbReference type="VEuPathDB" id="MicrosporidiaDB:EHP00_1236"/>
<gene>
    <name evidence="2" type="ORF">EHP00_1236</name>
</gene>
<feature type="transmembrane region" description="Helical" evidence="1">
    <location>
        <begin position="107"/>
        <end position="131"/>
    </location>
</feature>
<comment type="caution">
    <text evidence="2">The sequence shown here is derived from an EMBL/GenBank/DDBJ whole genome shotgun (WGS) entry which is preliminary data.</text>
</comment>
<accession>A0A1W0E3G9</accession>
<feature type="transmembrane region" description="Helical" evidence="1">
    <location>
        <begin position="21"/>
        <end position="38"/>
    </location>
</feature>
<keyword evidence="1" id="KW-1133">Transmembrane helix</keyword>
<reference evidence="2 3" key="1">
    <citation type="journal article" date="2017" name="Environ. Microbiol.">
        <title>Decay of the glycolytic pathway and adaptation to intranuclear parasitism within Enterocytozoonidae microsporidia.</title>
        <authorList>
            <person name="Wiredu Boakye D."/>
            <person name="Jaroenlak P."/>
            <person name="Prachumwat A."/>
            <person name="Williams T.A."/>
            <person name="Bateman K.S."/>
            <person name="Itsathitphaisarn O."/>
            <person name="Sritunyalucksana K."/>
            <person name="Paszkiewicz K.H."/>
            <person name="Moore K.A."/>
            <person name="Stentiford G.D."/>
            <person name="Williams B.A."/>
        </authorList>
    </citation>
    <scope>NUCLEOTIDE SEQUENCE [LARGE SCALE GENOMIC DNA]</scope>
    <source>
        <strain evidence="2 3">TH1</strain>
    </source>
</reference>